<evidence type="ECO:0000313" key="1">
    <source>
        <dbReference type="EMBL" id="AHZ10104.1"/>
    </source>
</evidence>
<dbReference type="Proteomes" id="UP000026900">
    <property type="component" value="Segment"/>
</dbReference>
<name>A0A024B0F1_9CAUD</name>
<organism evidence="1 2">
    <name type="scientific">Bacillus phage Hakuna</name>
    <dbReference type="NCBI Taxonomy" id="1486659"/>
    <lineage>
        <taxon>Viruses</taxon>
        <taxon>Duplodnaviria</taxon>
        <taxon>Heunggongvirae</taxon>
        <taxon>Uroviricota</taxon>
        <taxon>Caudoviricetes</taxon>
        <taxon>Herelleviridae</taxon>
        <taxon>Bastillevirinae</taxon>
        <taxon>Wphvirus</taxon>
        <taxon>Wphvirus hakuna</taxon>
    </lineage>
</organism>
<dbReference type="EMBL" id="KJ489399">
    <property type="protein sequence ID" value="AHZ10104.1"/>
    <property type="molecule type" value="Genomic_DNA"/>
</dbReference>
<reference evidence="2" key="1">
    <citation type="submission" date="2014-09" db="EMBL/GenBank/DDBJ databases">
        <authorList>
            <person name="Sauder A.B."/>
            <person name="McKenzie Q.R."/>
            <person name="Temple L.M."/>
            <person name="Alexis B.K."/>
            <person name="Al-Atrache Z."/>
            <person name="Lewis L.O."/>
            <person name="Loesser-Casey K.E."/>
            <person name="Mitchell K.J."/>
        </authorList>
    </citation>
    <scope>NUCLEOTIDE SEQUENCE [LARGE SCALE GENOMIC DNA]</scope>
</reference>
<sequence length="261" mass="29572">MAEKPIMLQQIAQATNRLPDLDQHIDTFSQKVLWEKSFLCPCKDKDTSQPDPTCRICHGRGISFRPPVQMTMMVQSQAKGAINDDLGISDTGTAIGTPDRSQRIAFRDRITVPNAKLSQSILFDVTDKRVKNGLYLVYDVQSVDLAMSIDGEIFEGTHFRIDYKTNRVYPDASMIGKNISLNVLTTLRYLVADLLKEHRYARDMDFSQHNTYQKLLLKREDLFIDKEAFSQGVSNEVAREQLDSKKPLNTNGMNGFFGNLG</sequence>
<protein>
    <submittedName>
        <fullName evidence="1">Uncharacterized protein</fullName>
    </submittedName>
</protein>
<dbReference type="GeneID" id="19526086"/>
<evidence type="ECO:0000313" key="2">
    <source>
        <dbReference type="Proteomes" id="UP000026900"/>
    </source>
</evidence>
<keyword evidence="2" id="KW-1185">Reference proteome</keyword>
<dbReference type="RefSeq" id="YP_009036535.1">
    <property type="nucleotide sequence ID" value="NC_024213.1"/>
</dbReference>
<accession>A0A024B0F1</accession>
<dbReference type="KEGG" id="vg:19526086"/>
<proteinExistence type="predicted"/>